<sequence>MTLYGGHGPDVERVTSGLVRVVEAAPARAPRARVVLVDYLTVLGEDTRPGPATPFQVHQIAGFRTASA</sequence>
<dbReference type="RefSeq" id="WP_165440088.1">
    <property type="nucleotide sequence ID" value="NZ_SHLD01000001.1"/>
</dbReference>
<reference evidence="1 2" key="1">
    <citation type="submission" date="2019-02" db="EMBL/GenBank/DDBJ databases">
        <title>Sequencing the genomes of 1000 actinobacteria strains.</title>
        <authorList>
            <person name="Klenk H.-P."/>
        </authorList>
    </citation>
    <scope>NUCLEOTIDE SEQUENCE [LARGE SCALE GENOMIC DNA]</scope>
    <source>
        <strain evidence="1 2">DSM 45612</strain>
    </source>
</reference>
<dbReference type="Proteomes" id="UP000294114">
    <property type="component" value="Unassembled WGS sequence"/>
</dbReference>
<dbReference type="AlphaFoldDB" id="A0A4Q8BH53"/>
<evidence type="ECO:0000313" key="2">
    <source>
        <dbReference type="Proteomes" id="UP000294114"/>
    </source>
</evidence>
<protein>
    <submittedName>
        <fullName evidence="1">Uncharacterized protein</fullName>
    </submittedName>
</protein>
<dbReference type="EMBL" id="SHLD01000001">
    <property type="protein sequence ID" value="RZU76801.1"/>
    <property type="molecule type" value="Genomic_DNA"/>
</dbReference>
<name>A0A4Q8BH53_9ACTN</name>
<comment type="caution">
    <text evidence="1">The sequence shown here is derived from an EMBL/GenBank/DDBJ whole genome shotgun (WGS) entry which is preliminary data.</text>
</comment>
<gene>
    <name evidence="1" type="ORF">EV384_5490</name>
</gene>
<proteinExistence type="predicted"/>
<dbReference type="SUPFAM" id="SSF52266">
    <property type="entry name" value="SGNH hydrolase"/>
    <property type="match status" value="1"/>
</dbReference>
<accession>A0A4Q8BH53</accession>
<organism evidence="1 2">
    <name type="scientific">Micromonospora kangleipakensis</name>
    <dbReference type="NCBI Taxonomy" id="1077942"/>
    <lineage>
        <taxon>Bacteria</taxon>
        <taxon>Bacillati</taxon>
        <taxon>Actinomycetota</taxon>
        <taxon>Actinomycetes</taxon>
        <taxon>Micromonosporales</taxon>
        <taxon>Micromonosporaceae</taxon>
        <taxon>Micromonospora</taxon>
    </lineage>
</organism>
<evidence type="ECO:0000313" key="1">
    <source>
        <dbReference type="EMBL" id="RZU76801.1"/>
    </source>
</evidence>
<keyword evidence="2" id="KW-1185">Reference proteome</keyword>